<dbReference type="PANTHER" id="PTHR24215">
    <property type="entry name" value="RHO-GTPASE-ACTIVATING PROTEIN LRG1"/>
    <property type="match status" value="1"/>
</dbReference>
<reference evidence="9 10" key="1">
    <citation type="submission" date="2014-11" db="EMBL/GenBank/DDBJ databases">
        <authorList>
            <person name="Wibberg Daniel"/>
        </authorList>
    </citation>
    <scope>NUCLEOTIDE SEQUENCE [LARGE SCALE GENOMIC DNA]</scope>
    <source>
        <strain evidence="9">Rhizoctonia solani AG1-IB 7/3/14</strain>
    </source>
</reference>
<dbReference type="GO" id="GO:0046872">
    <property type="term" value="F:metal ion binding"/>
    <property type="evidence" value="ECO:0007669"/>
    <property type="project" value="UniProtKB-KW"/>
</dbReference>
<dbReference type="CDD" id="cd08368">
    <property type="entry name" value="LIM"/>
    <property type="match status" value="3"/>
</dbReference>
<feature type="compositionally biased region" description="Polar residues" evidence="7">
    <location>
        <begin position="754"/>
        <end position="766"/>
    </location>
</feature>
<feature type="region of interest" description="Disordered" evidence="7">
    <location>
        <begin position="704"/>
        <end position="960"/>
    </location>
</feature>
<feature type="region of interest" description="Disordered" evidence="7">
    <location>
        <begin position="15"/>
        <end position="184"/>
    </location>
</feature>
<feature type="compositionally biased region" description="Polar residues" evidence="7">
    <location>
        <begin position="312"/>
        <end position="321"/>
    </location>
</feature>
<feature type="region of interest" description="Disordered" evidence="7">
    <location>
        <begin position="1053"/>
        <end position="1114"/>
    </location>
</feature>
<feature type="compositionally biased region" description="Pro residues" evidence="7">
    <location>
        <begin position="89"/>
        <end position="98"/>
    </location>
</feature>
<feature type="compositionally biased region" description="Low complexity" evidence="7">
    <location>
        <begin position="130"/>
        <end position="146"/>
    </location>
</feature>
<evidence type="ECO:0000256" key="4">
    <source>
        <dbReference type="ARBA" id="ARBA00022833"/>
    </source>
</evidence>
<dbReference type="PROSITE" id="PS50023">
    <property type="entry name" value="LIM_DOMAIN_2"/>
    <property type="match status" value="1"/>
</dbReference>
<feature type="compositionally biased region" description="Low complexity" evidence="7">
    <location>
        <begin position="54"/>
        <end position="70"/>
    </location>
</feature>
<keyword evidence="3" id="KW-0677">Repeat</keyword>
<feature type="compositionally biased region" description="Basic and acidic residues" evidence="7">
    <location>
        <begin position="651"/>
        <end position="664"/>
    </location>
</feature>
<feature type="compositionally biased region" description="Basic and acidic residues" evidence="7">
    <location>
        <begin position="808"/>
        <end position="827"/>
    </location>
</feature>
<keyword evidence="6" id="KW-0440">LIM domain</keyword>
<feature type="region of interest" description="Disordered" evidence="7">
    <location>
        <begin position="311"/>
        <end position="677"/>
    </location>
</feature>
<feature type="domain" description="LIM zinc-binding" evidence="8">
    <location>
        <begin position="246"/>
        <end position="310"/>
    </location>
</feature>
<protein>
    <submittedName>
        <fullName evidence="9">Nipped-B-like protein B</fullName>
    </submittedName>
</protein>
<feature type="compositionally biased region" description="Low complexity" evidence="7">
    <location>
        <begin position="704"/>
        <end position="734"/>
    </location>
</feature>
<feature type="compositionally biased region" description="Pro residues" evidence="7">
    <location>
        <begin position="934"/>
        <end position="953"/>
    </location>
</feature>
<sequence length="1426" mass="155037">MGFCARCGELVNSQTSRCKCGGRPRNGSVQVSPGMKDGNTDRWSKTYTSKEKTSTSTSASTSNRNSRNSSGLPPLGMLTMDFNKDDDVSPPPRTPPPSDALGTSHTNLAALPPVQRSPGRRSFPKPLNHSSRVSSRSTTTTRPSSPLKQAYVPPRHDSPPLDKRDQYITDDDDDIPSIADEDLGDLTNTLGSTIQPKETLPVQLCASCDEPFATDAVRYPGLDDPRGITGVFYCRQCFKDNGGLKGHCAACGNEVLMGRHDGSSVTVRDKLFHSKCFKCAHCGNKVDRGHSCDPTGKPCCEPCLEKILNAPSGPSSPSTTRITRKSGGLNDSTSEDRRASTTRGPPRGSTTPSTSKGNTSDSAPPTRPRESMSFLEELKQRQSAGGGAPSPSAIRRETLRSRSKSRDAERQRPQDEDQEPDQDKSREYDRPRDRDRGLDRDKEKDKERDRGDRERERERNREREREREKERERERDRERERERERERDRERDRDREAERELERELERSYDYDQDDDRALPENSPINPDLIRRDTMGPRKAGSAIRRAREREREREKSGSPSTGRRESRDTGEKPSTRNARRSASRPRQRSTSPPPASRRSSTQPLRRSSSRGTVKQKERSVSPPGGRRGRGEEESKPKPMRSALRSASRPRISEPKTRRERERSTSPPPKEAAPMYPVGKLTRDLGSLTVGLASGDDVSVVASDSHSSIARSEYTALSSTSAATSLRSSTSPSSIGVSEVKPILKTRRSLITFGDTTGSDSPSTLAKSRRPIRSSLVSRDSASDLSKTPTNEPFDALRADEEPELDEDMNKSMDRSMDRSIDKDLEKPSTPSRLPRRSIGRDSPASTTGTVTPNRLRSGTPSSGKKPSMGDYHEPEEPRTSWLRNREIRARSFVKPRGDYSDTSNDSLPWGMRSTKSDNILPPRPTSIVEPESFSPPPAPAPISAPTSGPPSPSKRRSKVDGLVMPIDSTERCSMCDEKLHLDGGNMFVTVPGYAKTGNTGEYTPARTFHVDCFKCSVCELPFGNDAWEGQQARFVQLKDVIAHPECAPPIVRTATYTPSPTKLNRAVKSQPQPAEPPLRSAPAVARPTPTVNTSPASAPVTRPRSGTTGQSAPRFGGSMYCPPCGKSVSPMELGTCPGPNGSRWHSSCLVCGGKDAKKNRKSPKDPGCGKQLDSGAKYDQEGGVWCRECIDKLPSDMRPSSPIKPIMPTHTGSKSWGRASGGPVAVQHTGVSVNTTGGGILKPQTTGGGGFIRPQTTGGGGVIKPQTTGGGGILKPQTTGGILKPQTTGGGGILKPQTTGGGGFIRPQLTGRSTGGVTAQYTGGSIVGGLVPQLTGGGLPITMQLTGGSYRRAAAKSVGNFEELEAQYTGGRAYDRPASSLGGEDFRTAMSLARRGVSMSDADEIYEPPVRERPKSAYGTRNWRI</sequence>
<dbReference type="STRING" id="1108050.A0A0B7FJ49"/>
<evidence type="ECO:0000256" key="7">
    <source>
        <dbReference type="SAM" id="MobiDB-lite"/>
    </source>
</evidence>
<feature type="compositionally biased region" description="Acidic residues" evidence="7">
    <location>
        <begin position="168"/>
        <end position="184"/>
    </location>
</feature>
<evidence type="ECO:0000256" key="6">
    <source>
        <dbReference type="PROSITE-ProRule" id="PRU00125"/>
    </source>
</evidence>
<keyword evidence="2 6" id="KW-0479">Metal-binding</keyword>
<feature type="compositionally biased region" description="Basic and acidic residues" evidence="7">
    <location>
        <begin position="546"/>
        <end position="575"/>
    </location>
</feature>
<keyword evidence="4 6" id="KW-0862">Zinc</keyword>
<gene>
    <name evidence="9" type="ORF">RSOLAG1IB_02761</name>
</gene>
<feature type="region of interest" description="Disordered" evidence="7">
    <location>
        <begin position="1284"/>
        <end position="1312"/>
    </location>
</feature>
<feature type="compositionally biased region" description="Gly residues" evidence="7">
    <location>
        <begin position="1289"/>
        <end position="1305"/>
    </location>
</feature>
<dbReference type="Gene3D" id="2.10.110.10">
    <property type="entry name" value="Cysteine Rich Protein"/>
    <property type="match status" value="3"/>
</dbReference>
<comment type="subcellular location">
    <subcellularLocation>
        <location evidence="1">Nucleus</location>
    </subcellularLocation>
</comment>
<dbReference type="EMBL" id="LN679102">
    <property type="protein sequence ID" value="CEL58016.1"/>
    <property type="molecule type" value="Genomic_DNA"/>
</dbReference>
<feature type="compositionally biased region" description="Polar residues" evidence="7">
    <location>
        <begin position="775"/>
        <end position="791"/>
    </location>
</feature>
<keyword evidence="5" id="KW-0539">Nucleus</keyword>
<feature type="compositionally biased region" description="Basic and acidic residues" evidence="7">
    <location>
        <begin position="38"/>
        <end position="53"/>
    </location>
</feature>
<dbReference type="GO" id="GO:0005634">
    <property type="term" value="C:nucleus"/>
    <property type="evidence" value="ECO:0007669"/>
    <property type="project" value="UniProtKB-SubCell"/>
</dbReference>
<name>A0A0B7FJ49_THACB</name>
<feature type="compositionally biased region" description="Polar residues" evidence="7">
    <location>
        <begin position="844"/>
        <end position="865"/>
    </location>
</feature>
<proteinExistence type="predicted"/>
<dbReference type="InterPro" id="IPR001781">
    <property type="entry name" value="Znf_LIM"/>
</dbReference>
<feature type="compositionally biased region" description="Polar residues" evidence="7">
    <location>
        <begin position="1055"/>
        <end position="1073"/>
    </location>
</feature>
<dbReference type="GO" id="GO:0030036">
    <property type="term" value="P:actin cytoskeleton organization"/>
    <property type="evidence" value="ECO:0007669"/>
    <property type="project" value="TreeGrafter"/>
</dbReference>
<dbReference type="Proteomes" id="UP000059188">
    <property type="component" value="Unassembled WGS sequence"/>
</dbReference>
<evidence type="ECO:0000259" key="8">
    <source>
        <dbReference type="PROSITE" id="PS50023"/>
    </source>
</evidence>
<evidence type="ECO:0000313" key="9">
    <source>
        <dbReference type="EMBL" id="CEL58016.1"/>
    </source>
</evidence>
<dbReference type="PROSITE" id="PS00478">
    <property type="entry name" value="LIM_DOMAIN_1"/>
    <property type="match status" value="1"/>
</dbReference>
<evidence type="ECO:0000256" key="3">
    <source>
        <dbReference type="ARBA" id="ARBA00022737"/>
    </source>
</evidence>
<evidence type="ECO:0000313" key="10">
    <source>
        <dbReference type="Proteomes" id="UP000059188"/>
    </source>
</evidence>
<keyword evidence="10" id="KW-1185">Reference proteome</keyword>
<feature type="region of interest" description="Disordered" evidence="7">
    <location>
        <begin position="1155"/>
        <end position="1175"/>
    </location>
</feature>
<dbReference type="OrthoDB" id="1112565at2759"/>
<feature type="compositionally biased region" description="Low complexity" evidence="7">
    <location>
        <begin position="341"/>
        <end position="355"/>
    </location>
</feature>
<feature type="compositionally biased region" description="Basic residues" evidence="7">
    <location>
        <begin position="578"/>
        <end position="588"/>
    </location>
</feature>
<accession>A0A0B7FJ49</accession>
<dbReference type="GO" id="GO:0005737">
    <property type="term" value="C:cytoplasm"/>
    <property type="evidence" value="ECO:0007669"/>
    <property type="project" value="TreeGrafter"/>
</dbReference>
<feature type="compositionally biased region" description="Basic and acidic residues" evidence="7">
    <location>
        <begin position="394"/>
        <end position="510"/>
    </location>
</feature>
<feature type="compositionally biased region" description="Basic and acidic residues" evidence="7">
    <location>
        <begin position="154"/>
        <end position="167"/>
    </location>
</feature>
<dbReference type="GO" id="GO:0030695">
    <property type="term" value="F:GTPase regulator activity"/>
    <property type="evidence" value="ECO:0007669"/>
    <property type="project" value="UniProtKB-ARBA"/>
</dbReference>
<evidence type="ECO:0000256" key="5">
    <source>
        <dbReference type="ARBA" id="ARBA00023242"/>
    </source>
</evidence>
<evidence type="ECO:0000256" key="2">
    <source>
        <dbReference type="ARBA" id="ARBA00022723"/>
    </source>
</evidence>
<evidence type="ECO:0000256" key="1">
    <source>
        <dbReference type="ARBA" id="ARBA00004123"/>
    </source>
</evidence>
<feature type="compositionally biased region" description="Basic and acidic residues" evidence="7">
    <location>
        <begin position="871"/>
        <end position="900"/>
    </location>
</feature>
<organism evidence="9 10">
    <name type="scientific">Thanatephorus cucumeris (strain AG1-IB / isolate 7/3/14)</name>
    <name type="common">Lettuce bottom rot fungus</name>
    <name type="synonym">Rhizoctonia solani</name>
    <dbReference type="NCBI Taxonomy" id="1108050"/>
    <lineage>
        <taxon>Eukaryota</taxon>
        <taxon>Fungi</taxon>
        <taxon>Dikarya</taxon>
        <taxon>Basidiomycota</taxon>
        <taxon>Agaricomycotina</taxon>
        <taxon>Agaricomycetes</taxon>
        <taxon>Cantharellales</taxon>
        <taxon>Ceratobasidiaceae</taxon>
        <taxon>Rhizoctonia</taxon>
        <taxon>Rhizoctonia solani AG-1</taxon>
    </lineage>
</organism>
<dbReference type="PANTHER" id="PTHR24215:SF35">
    <property type="entry name" value="MUSCLE LIM PROTEIN MLP84B"/>
    <property type="match status" value="1"/>
</dbReference>
<dbReference type="SMART" id="SM00132">
    <property type="entry name" value="LIM"/>
    <property type="match status" value="2"/>
</dbReference>